<dbReference type="EMBL" id="JSZA02000061">
    <property type="protein sequence ID" value="KHD08482.1"/>
    <property type="molecule type" value="Genomic_DNA"/>
</dbReference>
<evidence type="ECO:0000313" key="2">
    <source>
        <dbReference type="Proteomes" id="UP000030428"/>
    </source>
</evidence>
<dbReference type="Proteomes" id="UP000030428">
    <property type="component" value="Unassembled WGS sequence"/>
</dbReference>
<dbReference type="AlphaFoldDB" id="A0A0A6PK18"/>
<protein>
    <submittedName>
        <fullName evidence="1">Uncharacterized protein</fullName>
    </submittedName>
</protein>
<evidence type="ECO:0000313" key="1">
    <source>
        <dbReference type="EMBL" id="KHD08482.1"/>
    </source>
</evidence>
<organism evidence="1 2">
    <name type="scientific">Candidatus Thiomargarita nelsonii</name>
    <dbReference type="NCBI Taxonomy" id="1003181"/>
    <lineage>
        <taxon>Bacteria</taxon>
        <taxon>Pseudomonadati</taxon>
        <taxon>Pseudomonadota</taxon>
        <taxon>Gammaproteobacteria</taxon>
        <taxon>Thiotrichales</taxon>
        <taxon>Thiotrichaceae</taxon>
        <taxon>Thiomargarita</taxon>
    </lineage>
</organism>
<comment type="caution">
    <text evidence="1">The sequence shown here is derived from an EMBL/GenBank/DDBJ whole genome shotgun (WGS) entry which is preliminary data.</text>
</comment>
<sequence length="72" mass="8630">MWKICWYAAFRLRDTKVLSAETFKRQKLIKTIRENCLFSKTFKATIGLSEEILEKDVTIPEERALWLPRQCH</sequence>
<name>A0A0A6PK18_9GAMM</name>
<gene>
    <name evidence="1" type="ORF">PN36_16330</name>
</gene>
<keyword evidence="2" id="KW-1185">Reference proteome</keyword>
<reference evidence="1 2" key="1">
    <citation type="journal article" date="2016" name="Front. Microbiol.">
        <title>Single-Cell (Meta-)Genomics of a Dimorphic Candidatus Thiomargarita nelsonii Reveals Genomic Plasticity.</title>
        <authorList>
            <person name="Flood B.E."/>
            <person name="Fliss P."/>
            <person name="Jones D.S."/>
            <person name="Dick G.J."/>
            <person name="Jain S."/>
            <person name="Kaster A.K."/>
            <person name="Winkel M."/>
            <person name="Mussmann M."/>
            <person name="Bailey J."/>
        </authorList>
    </citation>
    <scope>NUCLEOTIDE SEQUENCE [LARGE SCALE GENOMIC DNA]</scope>
    <source>
        <strain evidence="1">Hydrate Ridge</strain>
    </source>
</reference>
<proteinExistence type="predicted"/>
<accession>A0A0A6PK18</accession>